<name>A0A285RN98_9BACL</name>
<gene>
    <name evidence="4" type="ORF">SAMN05880501_101719</name>
</gene>
<evidence type="ECO:0000256" key="2">
    <source>
        <dbReference type="ARBA" id="ARBA00023287"/>
    </source>
</evidence>
<evidence type="ECO:0008006" key="6">
    <source>
        <dbReference type="Google" id="ProtNLM"/>
    </source>
</evidence>
<keyword evidence="2" id="KW-0178">Competence</keyword>
<sequence length="141" mass="15846">MKIRLTTEKGMTLLEVLAVSTLSVLLFGLIFSILMNSINHQNKEMDETTQLTDVTYLLKVVTKDVRNSTKLETNNQTMRLKSGTDYITYEFTNNTILRNGQPLGADITYFSLSNNGSGGVTVEIQTPAQQEVTIIYFRKAE</sequence>
<dbReference type="RefSeq" id="WP_097072258.1">
    <property type="nucleotide sequence ID" value="NZ_OBMQ01000001.1"/>
</dbReference>
<evidence type="ECO:0000256" key="3">
    <source>
        <dbReference type="SAM" id="Phobius"/>
    </source>
</evidence>
<reference evidence="5" key="1">
    <citation type="submission" date="2017-08" db="EMBL/GenBank/DDBJ databases">
        <authorList>
            <person name="Varghese N."/>
            <person name="Submissions S."/>
        </authorList>
    </citation>
    <scope>NUCLEOTIDE SEQUENCE [LARGE SCALE GENOMIC DNA]</scope>
    <source>
        <strain evidence="5">JC22</strain>
    </source>
</reference>
<organism evidence="4 5">
    <name type="scientific">Ureibacillus xyleni</name>
    <dbReference type="NCBI Taxonomy" id="614648"/>
    <lineage>
        <taxon>Bacteria</taxon>
        <taxon>Bacillati</taxon>
        <taxon>Bacillota</taxon>
        <taxon>Bacilli</taxon>
        <taxon>Bacillales</taxon>
        <taxon>Caryophanaceae</taxon>
        <taxon>Ureibacillus</taxon>
    </lineage>
</organism>
<keyword evidence="3" id="KW-0812">Transmembrane</keyword>
<dbReference type="PROSITE" id="PS00409">
    <property type="entry name" value="PROKAR_NTER_METHYL"/>
    <property type="match status" value="1"/>
</dbReference>
<keyword evidence="3" id="KW-0472">Membrane</keyword>
<dbReference type="Proteomes" id="UP000219636">
    <property type="component" value="Unassembled WGS sequence"/>
</dbReference>
<dbReference type="InterPro" id="IPR012902">
    <property type="entry name" value="N_methyl_site"/>
</dbReference>
<dbReference type="GO" id="GO:0009986">
    <property type="term" value="C:cell surface"/>
    <property type="evidence" value="ECO:0007669"/>
    <property type="project" value="UniProtKB-SubCell"/>
</dbReference>
<dbReference type="EMBL" id="OBMQ01000001">
    <property type="protein sequence ID" value="SOB93912.1"/>
    <property type="molecule type" value="Genomic_DNA"/>
</dbReference>
<dbReference type="GO" id="GO:0030420">
    <property type="term" value="P:establishment of competence for transformation"/>
    <property type="evidence" value="ECO:0007669"/>
    <property type="project" value="UniProtKB-KW"/>
</dbReference>
<evidence type="ECO:0000313" key="5">
    <source>
        <dbReference type="Proteomes" id="UP000219636"/>
    </source>
</evidence>
<evidence type="ECO:0000313" key="4">
    <source>
        <dbReference type="EMBL" id="SOB93912.1"/>
    </source>
</evidence>
<evidence type="ECO:0000256" key="1">
    <source>
        <dbReference type="ARBA" id="ARBA00004241"/>
    </source>
</evidence>
<accession>A0A285RN98</accession>
<dbReference type="AlphaFoldDB" id="A0A285RN98"/>
<keyword evidence="5" id="KW-1185">Reference proteome</keyword>
<protein>
    <recommendedName>
        <fullName evidence="6">Prepilin-type N-terminal cleavage/methylation domain-containing protein</fullName>
    </recommendedName>
</protein>
<proteinExistence type="predicted"/>
<comment type="subcellular location">
    <subcellularLocation>
        <location evidence="1">Cell surface</location>
    </subcellularLocation>
</comment>
<keyword evidence="3" id="KW-1133">Transmembrane helix</keyword>
<feature type="transmembrane region" description="Helical" evidence="3">
    <location>
        <begin position="12"/>
        <end position="35"/>
    </location>
</feature>
<dbReference type="OrthoDB" id="2968679at2"/>